<protein>
    <recommendedName>
        <fullName evidence="4">Transmembrane protein 218</fullName>
    </recommendedName>
</protein>
<keyword evidence="3" id="KW-1185">Reference proteome</keyword>
<keyword evidence="1" id="KW-0812">Transmembrane</keyword>
<sequence>MSVGFAILILIWSSFLFAFVILGKYFGVPGVLASIAIAVSLTALLLAWPRYAANNSAAAENDNYVADEIAWPRVLLLITISIVTLIAIARSVHHSLLANARNPIRLSKRSNHFTTFTN</sequence>
<feature type="transmembrane region" description="Helical" evidence="1">
    <location>
        <begin position="30"/>
        <end position="49"/>
    </location>
</feature>
<accession>A0AA39H033</accession>
<gene>
    <name evidence="2" type="ORF">QR680_001835</name>
</gene>
<keyword evidence="1" id="KW-1133">Transmembrane helix</keyword>
<evidence type="ECO:0000313" key="2">
    <source>
        <dbReference type="EMBL" id="KAK0396745.1"/>
    </source>
</evidence>
<evidence type="ECO:0000313" key="3">
    <source>
        <dbReference type="Proteomes" id="UP001175271"/>
    </source>
</evidence>
<dbReference type="EMBL" id="JAUCMV010000005">
    <property type="protein sequence ID" value="KAK0396745.1"/>
    <property type="molecule type" value="Genomic_DNA"/>
</dbReference>
<comment type="caution">
    <text evidence="2">The sequence shown here is derived from an EMBL/GenBank/DDBJ whole genome shotgun (WGS) entry which is preliminary data.</text>
</comment>
<feature type="transmembrane region" description="Helical" evidence="1">
    <location>
        <begin position="69"/>
        <end position="89"/>
    </location>
</feature>
<organism evidence="2 3">
    <name type="scientific">Steinernema hermaphroditum</name>
    <dbReference type="NCBI Taxonomy" id="289476"/>
    <lineage>
        <taxon>Eukaryota</taxon>
        <taxon>Metazoa</taxon>
        <taxon>Ecdysozoa</taxon>
        <taxon>Nematoda</taxon>
        <taxon>Chromadorea</taxon>
        <taxon>Rhabditida</taxon>
        <taxon>Tylenchina</taxon>
        <taxon>Panagrolaimomorpha</taxon>
        <taxon>Strongyloidoidea</taxon>
        <taxon>Steinernematidae</taxon>
        <taxon>Steinernema</taxon>
    </lineage>
</organism>
<name>A0AA39H033_9BILA</name>
<dbReference type="Proteomes" id="UP001175271">
    <property type="component" value="Unassembled WGS sequence"/>
</dbReference>
<dbReference type="AlphaFoldDB" id="A0AA39H033"/>
<keyword evidence="1" id="KW-0472">Membrane</keyword>
<evidence type="ECO:0008006" key="4">
    <source>
        <dbReference type="Google" id="ProtNLM"/>
    </source>
</evidence>
<reference evidence="2" key="1">
    <citation type="submission" date="2023-06" db="EMBL/GenBank/DDBJ databases">
        <title>Genomic analysis of the entomopathogenic nematode Steinernema hermaphroditum.</title>
        <authorList>
            <person name="Schwarz E.M."/>
            <person name="Heppert J.K."/>
            <person name="Baniya A."/>
            <person name="Schwartz H.T."/>
            <person name="Tan C.-H."/>
            <person name="Antoshechkin I."/>
            <person name="Sternberg P.W."/>
            <person name="Goodrich-Blair H."/>
            <person name="Dillman A.R."/>
        </authorList>
    </citation>
    <scope>NUCLEOTIDE SEQUENCE</scope>
    <source>
        <strain evidence="2">PS9179</strain>
        <tissue evidence="2">Whole animal</tissue>
    </source>
</reference>
<evidence type="ECO:0000256" key="1">
    <source>
        <dbReference type="SAM" id="Phobius"/>
    </source>
</evidence>
<proteinExistence type="predicted"/>
<feature type="transmembrane region" description="Helical" evidence="1">
    <location>
        <begin position="6"/>
        <end position="23"/>
    </location>
</feature>